<comment type="caution">
    <text evidence="1">The sequence shown here is derived from an EMBL/GenBank/DDBJ whole genome shotgun (WGS) entry which is preliminary data.</text>
</comment>
<evidence type="ECO:0000313" key="1">
    <source>
        <dbReference type="EMBL" id="PKK91208.1"/>
    </source>
</evidence>
<reference evidence="1 2" key="1">
    <citation type="journal article" date="2017" name="ISME J.">
        <title>Potential for microbial H2 and metal transformations associated with novel bacteria and archaea in deep terrestrial subsurface sediments.</title>
        <authorList>
            <person name="Hernsdorf A.W."/>
            <person name="Amano Y."/>
            <person name="Miyakawa K."/>
            <person name="Ise K."/>
            <person name="Suzuki Y."/>
            <person name="Anantharaman K."/>
            <person name="Probst A."/>
            <person name="Burstein D."/>
            <person name="Thomas B.C."/>
            <person name="Banfield J.F."/>
        </authorList>
    </citation>
    <scope>NUCLEOTIDE SEQUENCE [LARGE SCALE GENOMIC DNA]</scope>
    <source>
        <strain evidence="1">HGW-Wallbacteria-1</strain>
    </source>
</reference>
<accession>A0A2N1PS87</accession>
<dbReference type="Proteomes" id="UP000233256">
    <property type="component" value="Unassembled WGS sequence"/>
</dbReference>
<protein>
    <recommendedName>
        <fullName evidence="3">ATP-grasp domain-containing protein</fullName>
    </recommendedName>
</protein>
<evidence type="ECO:0000313" key="2">
    <source>
        <dbReference type="Proteomes" id="UP000233256"/>
    </source>
</evidence>
<evidence type="ECO:0008006" key="3">
    <source>
        <dbReference type="Google" id="ProtNLM"/>
    </source>
</evidence>
<dbReference type="EMBL" id="PGXC01000003">
    <property type="protein sequence ID" value="PKK91208.1"/>
    <property type="molecule type" value="Genomic_DNA"/>
</dbReference>
<organism evidence="1 2">
    <name type="scientific">Candidatus Wallbacteria bacterium HGW-Wallbacteria-1</name>
    <dbReference type="NCBI Taxonomy" id="2013854"/>
    <lineage>
        <taxon>Bacteria</taxon>
        <taxon>Candidatus Walliibacteriota</taxon>
    </lineage>
</organism>
<gene>
    <name evidence="1" type="ORF">CVV64_05410</name>
</gene>
<name>A0A2N1PS87_9BACT</name>
<proteinExistence type="predicted"/>
<sequence>MKKREDSVTSVNSNEVLQIGLSIPDSLSFRRALEGLIGFLGEAVRYRGKSYRFNVRGIKRKPYSLLSHQSCPDVILNRHVNRDPHMLAQMLMCENQSHLTSSPESFGTMDSCSATGILAPLGLFRFAGTWALPRPADPPGMNPSFSGRDMIYSDPGYYDITVIGQELHYPVYLFPHDGKEMVPVARADDYYQLLEAYEEFSDRPVILQEGVICSEYIRSFCVGPQTLAVHYDPSARFFHERYLRNGADEAVTFGFIPEQADRISRRLALISAAFFGCDHNSADLILSPDGQLTAVDPLSCDPDVSLMHLHFHFPWMVKALTRWLVFVAATGYRREISPSMLRRKMIDGAMKLKAAGSDSEEIGQHLENLAMESFGVKAFNDFWNESLPEFDVLAYQYFASENYQEIMAEAVYGYFKIPHERPEMMAHYEGIHDFWLHCERERLGL</sequence>
<dbReference type="AlphaFoldDB" id="A0A2N1PS87"/>